<feature type="non-terminal residue" evidence="2">
    <location>
        <position position="1"/>
    </location>
</feature>
<accession>A0A0F9K3B5</accession>
<feature type="transmembrane region" description="Helical" evidence="1">
    <location>
        <begin position="434"/>
        <end position="454"/>
    </location>
</feature>
<feature type="transmembrane region" description="Helical" evidence="1">
    <location>
        <begin position="391"/>
        <end position="414"/>
    </location>
</feature>
<name>A0A0F9K3B5_9ZZZZ</name>
<sequence>FSPLLVTYSQYAEAANQPQFLSLSGIHESSTLASWIFIESGRWANTAIITKLEYTPITGTNFKAGTLFSLYRVPRFTIDRQVLAAPAATITFNNIPQGYEALQLLVYARSSVAALNEDVEITINADAVAANYDFQELTGTGAVVAAARNVASQVLMVIPAANEGANEFGGGVVTMPQYTRTDGNKHWITLSGTNENQVIIRSSRWESNNAITRIDLDLAGANNFVAGSVFELVGLMPSKELQIIIDGVVEAATVSNNMTVLNNSNDWTFMENDSISYMDYLKISINGTQQLWFEPNTMVAGSILTDRQGGDHNGTINWGVNPSNIEITVGGLTASVSTVSTVVVNETAPELLGTPPSIIYIPDPTDAELTGMPQYDSMVRFADSIGAPVRVAYVLVIFLVAMAMGVAGLVAVSSGWGFAAGYGFVNALALGTPVWPQFLPIAGLFIVVLGFFLWSRVR</sequence>
<evidence type="ECO:0000256" key="1">
    <source>
        <dbReference type="SAM" id="Phobius"/>
    </source>
</evidence>
<evidence type="ECO:0000313" key="2">
    <source>
        <dbReference type="EMBL" id="KKM76559.1"/>
    </source>
</evidence>
<proteinExistence type="predicted"/>
<protein>
    <submittedName>
        <fullName evidence="2">Uncharacterized protein</fullName>
    </submittedName>
</protein>
<reference evidence="2" key="1">
    <citation type="journal article" date="2015" name="Nature">
        <title>Complex archaea that bridge the gap between prokaryotes and eukaryotes.</title>
        <authorList>
            <person name="Spang A."/>
            <person name="Saw J.H."/>
            <person name="Jorgensen S.L."/>
            <person name="Zaremba-Niedzwiedzka K."/>
            <person name="Martijn J."/>
            <person name="Lind A.E."/>
            <person name="van Eijk R."/>
            <person name="Schleper C."/>
            <person name="Guy L."/>
            <person name="Ettema T.J."/>
        </authorList>
    </citation>
    <scope>NUCLEOTIDE SEQUENCE</scope>
</reference>
<dbReference type="EMBL" id="LAZR01008790">
    <property type="protein sequence ID" value="KKM76559.1"/>
    <property type="molecule type" value="Genomic_DNA"/>
</dbReference>
<dbReference type="AlphaFoldDB" id="A0A0F9K3B5"/>
<organism evidence="2">
    <name type="scientific">marine sediment metagenome</name>
    <dbReference type="NCBI Taxonomy" id="412755"/>
    <lineage>
        <taxon>unclassified sequences</taxon>
        <taxon>metagenomes</taxon>
        <taxon>ecological metagenomes</taxon>
    </lineage>
</organism>
<comment type="caution">
    <text evidence="2">The sequence shown here is derived from an EMBL/GenBank/DDBJ whole genome shotgun (WGS) entry which is preliminary data.</text>
</comment>
<gene>
    <name evidence="2" type="ORF">LCGC14_1378880</name>
</gene>
<keyword evidence="1" id="KW-0472">Membrane</keyword>
<keyword evidence="1" id="KW-0812">Transmembrane</keyword>
<keyword evidence="1" id="KW-1133">Transmembrane helix</keyword>